<evidence type="ECO:0008006" key="4">
    <source>
        <dbReference type="Google" id="ProtNLM"/>
    </source>
</evidence>
<dbReference type="InterPro" id="IPR002120">
    <property type="entry name" value="TRH_rcpt_1"/>
</dbReference>
<feature type="transmembrane region" description="Helical" evidence="1">
    <location>
        <begin position="25"/>
        <end position="42"/>
    </location>
</feature>
<dbReference type="OrthoDB" id="6501304at2759"/>
<dbReference type="EMBL" id="CAJPVJ010005124">
    <property type="protein sequence ID" value="CAG2169257.1"/>
    <property type="molecule type" value="Genomic_DNA"/>
</dbReference>
<feature type="transmembrane region" description="Helical" evidence="1">
    <location>
        <begin position="48"/>
        <end position="68"/>
    </location>
</feature>
<sequence>KIFRKKNQQKDTFFRPIKSSKDKRLPYRALLVYNSFAEPVYMELWYLMFAKTMIFVNSAINPIIYSACSIKFRRAFKRMLTCESEQRGHQRTRAAAQYASGLSTTMHLSHNSDRHNTLLSVCALKNSKDKHNDSETEQNV</sequence>
<accession>A0A7R9M2Z9</accession>
<proteinExistence type="predicted"/>
<evidence type="ECO:0000313" key="2">
    <source>
        <dbReference type="EMBL" id="CAD7652070.1"/>
    </source>
</evidence>
<dbReference type="SUPFAM" id="SSF81321">
    <property type="entry name" value="Family A G protein-coupled receptor-like"/>
    <property type="match status" value="1"/>
</dbReference>
<evidence type="ECO:0000256" key="1">
    <source>
        <dbReference type="SAM" id="Phobius"/>
    </source>
</evidence>
<keyword evidence="1" id="KW-0472">Membrane</keyword>
<dbReference type="GO" id="GO:0004997">
    <property type="term" value="F:thyrotropin-releasing hormone receptor activity"/>
    <property type="evidence" value="ECO:0007669"/>
    <property type="project" value="InterPro"/>
</dbReference>
<keyword evidence="1" id="KW-1133">Transmembrane helix</keyword>
<dbReference type="PANTHER" id="PTHR46061:SF3">
    <property type="entry name" value="THYROTROPIN-RELEASING HORMONE RECEPTOR"/>
    <property type="match status" value="1"/>
</dbReference>
<name>A0A7R9M2Z9_9ACAR</name>
<gene>
    <name evidence="2" type="ORF">ONB1V03_LOCUS8736</name>
</gene>
<dbReference type="AlphaFoldDB" id="A0A7R9M2Z9"/>
<keyword evidence="1" id="KW-0812">Transmembrane</keyword>
<dbReference type="Proteomes" id="UP000728032">
    <property type="component" value="Unassembled WGS sequence"/>
</dbReference>
<dbReference type="GO" id="GO:0016020">
    <property type="term" value="C:membrane"/>
    <property type="evidence" value="ECO:0007669"/>
    <property type="project" value="InterPro"/>
</dbReference>
<dbReference type="PANTHER" id="PTHR46061">
    <property type="entry name" value="THYROTROPIN-RELEASING HORMONE RECEPTOR"/>
    <property type="match status" value="1"/>
</dbReference>
<reference evidence="2" key="1">
    <citation type="submission" date="2020-11" db="EMBL/GenBank/DDBJ databases">
        <authorList>
            <person name="Tran Van P."/>
        </authorList>
    </citation>
    <scope>NUCLEOTIDE SEQUENCE</scope>
</reference>
<feature type="non-terminal residue" evidence="2">
    <location>
        <position position="140"/>
    </location>
</feature>
<keyword evidence="3" id="KW-1185">Reference proteome</keyword>
<dbReference type="EMBL" id="OC919949">
    <property type="protein sequence ID" value="CAD7652070.1"/>
    <property type="molecule type" value="Genomic_DNA"/>
</dbReference>
<dbReference type="Gene3D" id="1.20.1070.10">
    <property type="entry name" value="Rhodopsin 7-helix transmembrane proteins"/>
    <property type="match status" value="1"/>
</dbReference>
<evidence type="ECO:0000313" key="3">
    <source>
        <dbReference type="Proteomes" id="UP000728032"/>
    </source>
</evidence>
<protein>
    <recommendedName>
        <fullName evidence="4">Thyrotropin-releasing hormone receptor</fullName>
    </recommendedName>
</protein>
<organism evidence="2">
    <name type="scientific">Oppiella nova</name>
    <dbReference type="NCBI Taxonomy" id="334625"/>
    <lineage>
        <taxon>Eukaryota</taxon>
        <taxon>Metazoa</taxon>
        <taxon>Ecdysozoa</taxon>
        <taxon>Arthropoda</taxon>
        <taxon>Chelicerata</taxon>
        <taxon>Arachnida</taxon>
        <taxon>Acari</taxon>
        <taxon>Acariformes</taxon>
        <taxon>Sarcoptiformes</taxon>
        <taxon>Oribatida</taxon>
        <taxon>Brachypylina</taxon>
        <taxon>Oppioidea</taxon>
        <taxon>Oppiidae</taxon>
        <taxon>Oppiella</taxon>
    </lineage>
</organism>